<dbReference type="AlphaFoldDB" id="W9YT48"/>
<comment type="caution">
    <text evidence="2">The sequence shown here is derived from an EMBL/GenBank/DDBJ whole genome shotgun (WGS) entry which is preliminary data.</text>
</comment>
<gene>
    <name evidence="2" type="ORF">A1O3_01384</name>
</gene>
<keyword evidence="3" id="KW-1185">Reference proteome</keyword>
<dbReference type="EMBL" id="AMGY01000001">
    <property type="protein sequence ID" value="EXJ92830.1"/>
    <property type="molecule type" value="Genomic_DNA"/>
</dbReference>
<feature type="compositionally biased region" description="Low complexity" evidence="1">
    <location>
        <begin position="79"/>
        <end position="91"/>
    </location>
</feature>
<evidence type="ECO:0000256" key="1">
    <source>
        <dbReference type="SAM" id="MobiDB-lite"/>
    </source>
</evidence>
<dbReference type="Proteomes" id="UP000019478">
    <property type="component" value="Unassembled WGS sequence"/>
</dbReference>
<sequence>MSATMRNPARDLKDMPAFHATSPNGRIQAHGNLRDVREVPHIPQLPPSPPSRRAIRRKASMSPLVSNAGVGKPRRASRSRASPSPISPLRAHNAGSYSEVRKAAHLQRQIEVRRRRELYEDCERLLASRRYTKDELLHHRLILQLPERERERLFLEHEARVRLRDPQADKRRKGWEEKYDEYRLQQKRKSRCNVM</sequence>
<name>W9YT48_9EURO</name>
<dbReference type="OrthoDB" id="4120813at2759"/>
<reference evidence="2 3" key="1">
    <citation type="submission" date="2013-03" db="EMBL/GenBank/DDBJ databases">
        <title>The Genome Sequence of Capronia epimyces CBS 606.96.</title>
        <authorList>
            <consortium name="The Broad Institute Genomics Platform"/>
            <person name="Cuomo C."/>
            <person name="de Hoog S."/>
            <person name="Gorbushina A."/>
            <person name="Walker B."/>
            <person name="Young S.K."/>
            <person name="Zeng Q."/>
            <person name="Gargeya S."/>
            <person name="Fitzgerald M."/>
            <person name="Haas B."/>
            <person name="Abouelleil A."/>
            <person name="Allen A.W."/>
            <person name="Alvarado L."/>
            <person name="Arachchi H.M."/>
            <person name="Berlin A.M."/>
            <person name="Chapman S.B."/>
            <person name="Gainer-Dewar J."/>
            <person name="Goldberg J."/>
            <person name="Griggs A."/>
            <person name="Gujja S."/>
            <person name="Hansen M."/>
            <person name="Howarth C."/>
            <person name="Imamovic A."/>
            <person name="Ireland A."/>
            <person name="Larimer J."/>
            <person name="McCowan C."/>
            <person name="Murphy C."/>
            <person name="Pearson M."/>
            <person name="Poon T.W."/>
            <person name="Priest M."/>
            <person name="Roberts A."/>
            <person name="Saif S."/>
            <person name="Shea T."/>
            <person name="Sisk P."/>
            <person name="Sykes S."/>
            <person name="Wortman J."/>
            <person name="Nusbaum C."/>
            <person name="Birren B."/>
        </authorList>
    </citation>
    <scope>NUCLEOTIDE SEQUENCE [LARGE SCALE GENOMIC DNA]</scope>
    <source>
        <strain evidence="2 3">CBS 606.96</strain>
    </source>
</reference>
<organism evidence="2 3">
    <name type="scientific">Capronia epimyces CBS 606.96</name>
    <dbReference type="NCBI Taxonomy" id="1182542"/>
    <lineage>
        <taxon>Eukaryota</taxon>
        <taxon>Fungi</taxon>
        <taxon>Dikarya</taxon>
        <taxon>Ascomycota</taxon>
        <taxon>Pezizomycotina</taxon>
        <taxon>Eurotiomycetes</taxon>
        <taxon>Chaetothyriomycetidae</taxon>
        <taxon>Chaetothyriales</taxon>
        <taxon>Herpotrichiellaceae</taxon>
        <taxon>Capronia</taxon>
    </lineage>
</organism>
<dbReference type="HOGENOM" id="CLU_1396135_0_0_1"/>
<proteinExistence type="predicted"/>
<evidence type="ECO:0000313" key="3">
    <source>
        <dbReference type="Proteomes" id="UP000019478"/>
    </source>
</evidence>
<evidence type="ECO:0000313" key="2">
    <source>
        <dbReference type="EMBL" id="EXJ92830.1"/>
    </source>
</evidence>
<protein>
    <submittedName>
        <fullName evidence="2">Uncharacterized protein</fullName>
    </submittedName>
</protein>
<dbReference type="GeneID" id="19165520"/>
<accession>W9YT48</accession>
<feature type="region of interest" description="Disordered" evidence="1">
    <location>
        <begin position="1"/>
        <end position="101"/>
    </location>
</feature>
<dbReference type="RefSeq" id="XP_007729720.1">
    <property type="nucleotide sequence ID" value="XM_007731530.1"/>
</dbReference>